<evidence type="ECO:0000259" key="1">
    <source>
        <dbReference type="Pfam" id="PF01850"/>
    </source>
</evidence>
<gene>
    <name evidence="2" type="ORF">LC586_09860</name>
</gene>
<proteinExistence type="predicted"/>
<dbReference type="Proteomes" id="UP001199525">
    <property type="component" value="Unassembled WGS sequence"/>
</dbReference>
<keyword evidence="3" id="KW-1185">Reference proteome</keyword>
<protein>
    <submittedName>
        <fullName evidence="2">PIN domain-containing protein</fullName>
    </submittedName>
</protein>
<accession>A0ABS8I759</accession>
<dbReference type="Pfam" id="PF01850">
    <property type="entry name" value="PIN"/>
    <property type="match status" value="1"/>
</dbReference>
<dbReference type="InterPro" id="IPR002716">
    <property type="entry name" value="PIN_dom"/>
</dbReference>
<dbReference type="InterPro" id="IPR029060">
    <property type="entry name" value="PIN-like_dom_sf"/>
</dbReference>
<dbReference type="RefSeq" id="WP_229484371.1">
    <property type="nucleotide sequence ID" value="NZ_JAIVFQ010000010.1"/>
</dbReference>
<dbReference type="InterPro" id="IPR039018">
    <property type="entry name" value="VapC20-like"/>
</dbReference>
<sequence>MRVIKKIFVDTLFVVALINQRDQYHQRASELADSLETQLLITTDAVLLEIGNALARNYKNEAVEIIEYFFGSDEVEIVRLTPELFAQAFILYKTHEDKAWGLVDCISFVVMKQAEVSQALTFDQHFVQAGFQALMR</sequence>
<evidence type="ECO:0000313" key="3">
    <source>
        <dbReference type="Proteomes" id="UP001199525"/>
    </source>
</evidence>
<dbReference type="SUPFAM" id="SSF88723">
    <property type="entry name" value="PIN domain-like"/>
    <property type="match status" value="1"/>
</dbReference>
<name>A0ABS8I759_9NOSO</name>
<dbReference type="PANTHER" id="PTHR42188:SF1">
    <property type="entry name" value="23S RRNA-SPECIFIC ENDONUCLEASE VAPC20"/>
    <property type="match status" value="1"/>
</dbReference>
<dbReference type="PANTHER" id="PTHR42188">
    <property type="entry name" value="23S RRNA-SPECIFIC ENDONUCLEASE VAPC20"/>
    <property type="match status" value="1"/>
</dbReference>
<reference evidence="2 3" key="1">
    <citation type="journal article" date="2021" name="Microorganisms">
        <title>Genome Evolution of Filamentous Cyanobacterium Nostoc Species: From Facultative Symbiosis to Free Living.</title>
        <authorList>
            <person name="Huo D."/>
            <person name="Li H."/>
            <person name="Cai F."/>
            <person name="Guo X."/>
            <person name="Qiao Z."/>
            <person name="Wang W."/>
            <person name="Yu G."/>
            <person name="Li R."/>
        </authorList>
    </citation>
    <scope>NUCLEOTIDE SEQUENCE [LARGE SCALE GENOMIC DNA]</scope>
    <source>
        <strain evidence="2 3">CHAB 5714</strain>
    </source>
</reference>
<dbReference type="Gene3D" id="3.40.50.1010">
    <property type="entry name" value="5'-nuclease"/>
    <property type="match status" value="1"/>
</dbReference>
<organism evidence="2 3">
    <name type="scientific">Nostoc favosum CHAB5714</name>
    <dbReference type="NCBI Taxonomy" id="2780399"/>
    <lineage>
        <taxon>Bacteria</taxon>
        <taxon>Bacillati</taxon>
        <taxon>Cyanobacteriota</taxon>
        <taxon>Cyanophyceae</taxon>
        <taxon>Nostocales</taxon>
        <taxon>Nostocaceae</taxon>
        <taxon>Nostoc</taxon>
        <taxon>Nostoc favosum</taxon>
    </lineage>
</organism>
<comment type="caution">
    <text evidence="2">The sequence shown here is derived from an EMBL/GenBank/DDBJ whole genome shotgun (WGS) entry which is preliminary data.</text>
</comment>
<dbReference type="EMBL" id="JAIVFQ010000010">
    <property type="protein sequence ID" value="MCC5599519.1"/>
    <property type="molecule type" value="Genomic_DNA"/>
</dbReference>
<evidence type="ECO:0000313" key="2">
    <source>
        <dbReference type="EMBL" id="MCC5599519.1"/>
    </source>
</evidence>
<feature type="domain" description="PIN" evidence="1">
    <location>
        <begin position="7"/>
        <end position="130"/>
    </location>
</feature>